<proteinExistence type="predicted"/>
<dbReference type="PROSITE" id="PS51459">
    <property type="entry name" value="FIDO"/>
    <property type="match status" value="1"/>
</dbReference>
<evidence type="ECO:0000256" key="2">
    <source>
        <dbReference type="PIRSR" id="PIRSR640198-1"/>
    </source>
</evidence>
<evidence type="ECO:0000256" key="1">
    <source>
        <dbReference type="PIRSR" id="PIRSR038925-1"/>
    </source>
</evidence>
<dbReference type="InterPro" id="IPR048770">
    <property type="entry name" value="SoFic-like_C"/>
</dbReference>
<dbReference type="Pfam" id="PF13784">
    <property type="entry name" value="Fic_N"/>
    <property type="match status" value="1"/>
</dbReference>
<dbReference type="InterPro" id="IPR003812">
    <property type="entry name" value="Fido"/>
</dbReference>
<protein>
    <submittedName>
        <fullName evidence="5">Fic family protein</fullName>
    </submittedName>
</protein>
<name>A0AAX1N4W7_9BACT</name>
<organism evidence="5 6">
    <name type="scientific">Flammeovirga yaeyamensis</name>
    <dbReference type="NCBI Taxonomy" id="367791"/>
    <lineage>
        <taxon>Bacteria</taxon>
        <taxon>Pseudomonadati</taxon>
        <taxon>Bacteroidota</taxon>
        <taxon>Cytophagia</taxon>
        <taxon>Cytophagales</taxon>
        <taxon>Flammeovirgaceae</taxon>
        <taxon>Flammeovirga</taxon>
    </lineage>
</organism>
<keyword evidence="6" id="KW-1185">Reference proteome</keyword>
<accession>A0AAX1N4W7</accession>
<dbReference type="PANTHER" id="PTHR13504">
    <property type="entry name" value="FIDO DOMAIN-CONTAINING PROTEIN DDB_G0283145"/>
    <property type="match status" value="1"/>
</dbReference>
<feature type="binding site" evidence="1">
    <location>
        <begin position="194"/>
        <end position="200"/>
    </location>
    <ligand>
        <name>ATP</name>
        <dbReference type="ChEBI" id="CHEBI:30616"/>
    </ligand>
</feature>
<dbReference type="GO" id="GO:0005524">
    <property type="term" value="F:ATP binding"/>
    <property type="evidence" value="ECO:0007669"/>
    <property type="project" value="UniProtKB-KW"/>
</dbReference>
<feature type="binding site" evidence="3">
    <location>
        <position position="241"/>
    </location>
    <ligand>
        <name>ATP</name>
        <dbReference type="ChEBI" id="CHEBI:30616"/>
    </ligand>
</feature>
<dbReference type="AlphaFoldDB" id="A0AAX1N4W7"/>
<dbReference type="Pfam" id="PF02661">
    <property type="entry name" value="Fic"/>
    <property type="match status" value="1"/>
</dbReference>
<dbReference type="KEGG" id="fya:KMW28_02880"/>
<keyword evidence="1" id="KW-0547">Nucleotide-binding</keyword>
<feature type="domain" description="Fido" evidence="4">
    <location>
        <begin position="108"/>
        <end position="253"/>
    </location>
</feature>
<dbReference type="InterPro" id="IPR036597">
    <property type="entry name" value="Fido-like_dom_sf"/>
</dbReference>
<dbReference type="RefSeq" id="WP_169664974.1">
    <property type="nucleotide sequence ID" value="NZ_CP076132.1"/>
</dbReference>
<feature type="active site" evidence="2">
    <location>
        <position position="189"/>
    </location>
</feature>
<reference evidence="5 6" key="1">
    <citation type="submission" date="2021-05" db="EMBL/GenBank/DDBJ databases">
        <title>Comparative genomic studies on the polysaccharide-degrading batcterial strains of the Flammeovirga genus.</title>
        <authorList>
            <person name="Zewei F."/>
            <person name="Zheng Z."/>
            <person name="Yu L."/>
            <person name="Ruyue G."/>
            <person name="Yanhong M."/>
            <person name="Yuanyuan C."/>
            <person name="Jingyan G."/>
            <person name="Wenjun H."/>
        </authorList>
    </citation>
    <scope>NUCLEOTIDE SEQUENCE [LARGE SCALE GENOMIC DNA]</scope>
    <source>
        <strain evidence="5 6">NBRC:100898</strain>
    </source>
</reference>
<dbReference type="SUPFAM" id="SSF140931">
    <property type="entry name" value="Fic-like"/>
    <property type="match status" value="1"/>
</dbReference>
<dbReference type="Gene3D" id="1.10.3290.10">
    <property type="entry name" value="Fido-like domain"/>
    <property type="match status" value="1"/>
</dbReference>
<feature type="binding site" evidence="1">
    <location>
        <position position="231"/>
    </location>
    <ligand>
        <name>ATP</name>
        <dbReference type="ChEBI" id="CHEBI:30616"/>
    </ligand>
</feature>
<evidence type="ECO:0000313" key="6">
    <source>
        <dbReference type="Proteomes" id="UP000678679"/>
    </source>
</evidence>
<dbReference type="PIRSF" id="PIRSF038925">
    <property type="entry name" value="AMP-prot_trans"/>
    <property type="match status" value="1"/>
</dbReference>
<evidence type="ECO:0000313" key="5">
    <source>
        <dbReference type="EMBL" id="QWG02535.1"/>
    </source>
</evidence>
<gene>
    <name evidence="5" type="ORF">KMW28_02880</name>
</gene>
<dbReference type="Proteomes" id="UP000678679">
    <property type="component" value="Chromosome 1"/>
</dbReference>
<sequence length="353" mass="41026">MYNLFDFPLNIQNIENISLLKKLTETVRYIERMNEAAKSLPNQNILINTLVLREAKESSEIENIITTYDELYTSLAIPKLTQASEKEVIGYRESLFEGMRMLEDVGFLTENIINKIQSIVVGNSQGLRVRGGTVIRNDVTNEVIYTPPQTFEEITKHLYNFLIEFNKEDINIDPLIFVAFLHFQFECIHPYYDGNGRTGRILNVLYLMKMEVINSPILYLSSKINETKHEYYGHFKRMNNNEGFEKYAIYFLNLITETAKETIRIIEDFKNKIEYVHESLRNSSGKAYDPRLVDLLFIQGYTRVEYIESGLGVTRVTASKHIKECLKLGILEEVKKGNNKVYINKLIKGIFSH</sequence>
<feature type="binding site" evidence="1">
    <location>
        <position position="62"/>
    </location>
    <ligand>
        <name>ATP</name>
        <dbReference type="ChEBI" id="CHEBI:30616"/>
    </ligand>
</feature>
<feature type="binding site" evidence="1">
    <location>
        <position position="189"/>
    </location>
    <ligand>
        <name>ATP</name>
        <dbReference type="ChEBI" id="CHEBI:30616"/>
    </ligand>
</feature>
<dbReference type="Pfam" id="PF21248">
    <property type="entry name" value="SoFic-like_C"/>
    <property type="match status" value="1"/>
</dbReference>
<evidence type="ECO:0000259" key="4">
    <source>
        <dbReference type="PROSITE" id="PS51459"/>
    </source>
</evidence>
<evidence type="ECO:0000256" key="3">
    <source>
        <dbReference type="PIRSR" id="PIRSR640198-2"/>
    </source>
</evidence>
<keyword evidence="1" id="KW-0067">ATP-binding</keyword>
<feature type="binding site" evidence="3">
    <location>
        <begin position="231"/>
        <end position="232"/>
    </location>
    <ligand>
        <name>ATP</name>
        <dbReference type="ChEBI" id="CHEBI:30616"/>
    </ligand>
</feature>
<feature type="binding site" evidence="3">
    <location>
        <begin position="193"/>
        <end position="200"/>
    </location>
    <ligand>
        <name>ATP</name>
        <dbReference type="ChEBI" id="CHEBI:30616"/>
    </ligand>
</feature>
<dbReference type="InterPro" id="IPR026287">
    <property type="entry name" value="SoFic-like"/>
</dbReference>
<dbReference type="InterPro" id="IPR040198">
    <property type="entry name" value="Fido_containing"/>
</dbReference>
<dbReference type="EMBL" id="CP076132">
    <property type="protein sequence ID" value="QWG02535.1"/>
    <property type="molecule type" value="Genomic_DNA"/>
</dbReference>
<dbReference type="InterPro" id="IPR025758">
    <property type="entry name" value="Fic/DOC_N"/>
</dbReference>
<dbReference type="PANTHER" id="PTHR13504:SF35">
    <property type="entry name" value="PROTEIN ADENYLYLTRANSFERASE SOFIC"/>
    <property type="match status" value="1"/>
</dbReference>